<sequence>MAQRTKITFLTHFEELRRRILFFLSFLFFAWIVLFSQFHRLTALFLWPYERAFPDQKLGLVFTSLPEAIMAALKSTFFMALAISIPFFVFQAWRFLSPALFPHEKKFFSKTLFLGAIFCLASLAFTYFIVFPAFLKFVLGLGYTHFTPLLRIQSYLAFLGKGLLFAAILSQIPLFTALLVKVGVLPAYGGKRRVLYLLGVAYALGLFLSPGDIVAQIIIASCFYLLLESGYLLSKIF</sequence>
<evidence type="ECO:0000256" key="3">
    <source>
        <dbReference type="ARBA" id="ARBA00022989"/>
    </source>
</evidence>
<comment type="subcellular location">
    <subcellularLocation>
        <location evidence="5">Cell inner membrane</location>
        <topology evidence="5">Multi-pass membrane protein</topology>
    </subcellularLocation>
    <subcellularLocation>
        <location evidence="1">Membrane</location>
        <topology evidence="1">Multi-pass membrane protein</topology>
    </subcellularLocation>
</comment>
<reference evidence="7" key="1">
    <citation type="submission" date="2011-04" db="EMBL/GenBank/DDBJ databases">
        <title>The complete genome of Thermodesulfatator indicus DSM 15286.</title>
        <authorList>
            <person name="Lucas S."/>
            <person name="Copeland A."/>
            <person name="Lapidus A."/>
            <person name="Bruce D."/>
            <person name="Goodwin L."/>
            <person name="Pitluck S."/>
            <person name="Peters L."/>
            <person name="Kyrpides N."/>
            <person name="Mavromatis K."/>
            <person name="Pagani I."/>
            <person name="Ivanova N."/>
            <person name="Saunders L."/>
            <person name="Detter J.C."/>
            <person name="Tapia R."/>
            <person name="Han C."/>
            <person name="Land M."/>
            <person name="Hauser L."/>
            <person name="Markowitz V."/>
            <person name="Cheng J.-F."/>
            <person name="Hugenholtz P."/>
            <person name="Woyke T."/>
            <person name="Wu D."/>
            <person name="Spring S."/>
            <person name="Schroeder M."/>
            <person name="Brambilla E."/>
            <person name="Klenk H.-P."/>
            <person name="Eisen J.A."/>
        </authorList>
    </citation>
    <scope>NUCLEOTIDE SEQUENCE [LARGE SCALE GENOMIC DNA]</scope>
    <source>
        <strain evidence="7">DSM 15286 / JCM 11887 / CIR29812</strain>
    </source>
</reference>
<dbReference type="EMBL" id="CP002683">
    <property type="protein sequence ID" value="AEH45117.1"/>
    <property type="molecule type" value="Genomic_DNA"/>
</dbReference>
<evidence type="ECO:0000313" key="7">
    <source>
        <dbReference type="Proteomes" id="UP000006793"/>
    </source>
</evidence>
<dbReference type="GO" id="GO:0065002">
    <property type="term" value="P:intracellular protein transmembrane transport"/>
    <property type="evidence" value="ECO:0007669"/>
    <property type="project" value="TreeGrafter"/>
</dbReference>
<dbReference type="HOGENOM" id="CLU_031942_8_1_0"/>
<dbReference type="GO" id="GO:0043953">
    <property type="term" value="P:protein transport by the Tat complex"/>
    <property type="evidence" value="ECO:0007669"/>
    <property type="project" value="UniProtKB-UniRule"/>
</dbReference>
<feature type="transmembrane region" description="Helical" evidence="5">
    <location>
        <begin position="111"/>
        <end position="135"/>
    </location>
</feature>
<organism evidence="6 7">
    <name type="scientific">Thermodesulfatator indicus (strain DSM 15286 / JCM 11887 / CIR29812)</name>
    <dbReference type="NCBI Taxonomy" id="667014"/>
    <lineage>
        <taxon>Bacteria</taxon>
        <taxon>Pseudomonadati</taxon>
        <taxon>Thermodesulfobacteriota</taxon>
        <taxon>Thermodesulfobacteria</taxon>
        <taxon>Thermodesulfobacteriales</taxon>
        <taxon>Thermodesulfatatoraceae</taxon>
        <taxon>Thermodesulfatator</taxon>
    </lineage>
</organism>
<dbReference type="PANTHER" id="PTHR30371">
    <property type="entry name" value="SEC-INDEPENDENT PROTEIN TRANSLOCASE PROTEIN TATC"/>
    <property type="match status" value="1"/>
</dbReference>
<keyword evidence="5" id="KW-0811">Translocation</keyword>
<dbReference type="HAMAP" id="MF_00902">
    <property type="entry name" value="TatC"/>
    <property type="match status" value="1"/>
</dbReference>
<comment type="caution">
    <text evidence="5">Lacks conserved residue(s) required for the propagation of feature annotation.</text>
</comment>
<feature type="transmembrane region" description="Helical" evidence="5">
    <location>
        <begin position="194"/>
        <end position="227"/>
    </location>
</feature>
<dbReference type="OrthoDB" id="9783350at2"/>
<keyword evidence="2 5" id="KW-0812">Transmembrane</keyword>
<dbReference type="InParanoid" id="F8A8M8"/>
<comment type="similarity">
    <text evidence="5">Belongs to the TatC family.</text>
</comment>
<dbReference type="STRING" id="667014.Thein_1249"/>
<reference evidence="6 7" key="2">
    <citation type="journal article" date="2012" name="Stand. Genomic Sci.">
        <title>Complete genome sequence of the thermophilic sulfate-reducing ocean bacterium Thermodesulfatator indicus type strain (CIR29812(T)).</title>
        <authorList>
            <person name="Anderson I."/>
            <person name="Saunders E."/>
            <person name="Lapidus A."/>
            <person name="Nolan M."/>
            <person name="Lucas S."/>
            <person name="Tice H."/>
            <person name="Del Rio T.G."/>
            <person name="Cheng J.F."/>
            <person name="Han C."/>
            <person name="Tapia R."/>
            <person name="Goodwin L.A."/>
            <person name="Pitluck S."/>
            <person name="Liolios K."/>
            <person name="Mavromatis K."/>
            <person name="Pagani I."/>
            <person name="Ivanova N."/>
            <person name="Mikhailova N."/>
            <person name="Pati A."/>
            <person name="Chen A."/>
            <person name="Palaniappan K."/>
            <person name="Land M."/>
            <person name="Hauser L."/>
            <person name="Jeffries C.D."/>
            <person name="Chang Y.J."/>
            <person name="Brambilla E.M."/>
            <person name="Rohde M."/>
            <person name="Spring S."/>
            <person name="Goker M."/>
            <person name="Detter J.C."/>
            <person name="Woyke T."/>
            <person name="Bristow J."/>
            <person name="Eisen J.A."/>
            <person name="Markowitz V."/>
            <person name="Hugenholtz P."/>
            <person name="Kyrpides N.C."/>
            <person name="Klenk H.P."/>
        </authorList>
    </citation>
    <scope>NUCLEOTIDE SEQUENCE [LARGE SCALE GENOMIC DNA]</scope>
    <source>
        <strain evidence="7">DSM 15286 / JCM 11887 / CIR29812</strain>
    </source>
</reference>
<keyword evidence="5" id="KW-0813">Transport</keyword>
<keyword evidence="5" id="KW-0653">Protein transport</keyword>
<evidence type="ECO:0000256" key="4">
    <source>
        <dbReference type="ARBA" id="ARBA00023136"/>
    </source>
</evidence>
<dbReference type="Pfam" id="PF00902">
    <property type="entry name" value="TatC"/>
    <property type="match status" value="1"/>
</dbReference>
<protein>
    <recommendedName>
        <fullName evidence="5">Sec-independent protein translocase protein TatC</fullName>
    </recommendedName>
</protein>
<proteinExistence type="inferred from homology"/>
<dbReference type="Proteomes" id="UP000006793">
    <property type="component" value="Chromosome"/>
</dbReference>
<dbReference type="PANTHER" id="PTHR30371:SF0">
    <property type="entry name" value="SEC-INDEPENDENT PROTEIN TRANSLOCASE PROTEIN TATC, CHLOROPLASTIC-RELATED"/>
    <property type="match status" value="1"/>
</dbReference>
<dbReference type="GO" id="GO:0009977">
    <property type="term" value="F:proton motive force dependent protein transmembrane transporter activity"/>
    <property type="evidence" value="ECO:0007669"/>
    <property type="project" value="TreeGrafter"/>
</dbReference>
<keyword evidence="5" id="KW-1003">Cell membrane</keyword>
<dbReference type="InterPro" id="IPR002033">
    <property type="entry name" value="TatC"/>
</dbReference>
<evidence type="ECO:0000256" key="5">
    <source>
        <dbReference type="HAMAP-Rule" id="MF_00902"/>
    </source>
</evidence>
<evidence type="ECO:0000256" key="2">
    <source>
        <dbReference type="ARBA" id="ARBA00022692"/>
    </source>
</evidence>
<feature type="transmembrane region" description="Helical" evidence="5">
    <location>
        <begin position="155"/>
        <end position="182"/>
    </location>
</feature>
<keyword evidence="7" id="KW-1185">Reference proteome</keyword>
<name>F8A8M8_THEID</name>
<dbReference type="eggNOG" id="COG0805">
    <property type="taxonomic scope" value="Bacteria"/>
</dbReference>
<comment type="subunit">
    <text evidence="5">Forms a complex with TatA.</text>
</comment>
<gene>
    <name evidence="5" type="primary">tatC</name>
    <name evidence="6" type="ordered locus">Thein_1249</name>
</gene>
<comment type="function">
    <text evidence="5">Part of the twin-arginine translocation (Tat) system that transports large folded proteins containing a characteristic twin-arginine motif in their signal peptide across membranes.</text>
</comment>
<evidence type="ECO:0000313" key="6">
    <source>
        <dbReference type="EMBL" id="AEH45117.1"/>
    </source>
</evidence>
<dbReference type="GO" id="GO:0033281">
    <property type="term" value="C:TAT protein transport complex"/>
    <property type="evidence" value="ECO:0007669"/>
    <property type="project" value="UniProtKB-UniRule"/>
</dbReference>
<dbReference type="KEGG" id="tid:Thein_1249"/>
<keyword evidence="3 5" id="KW-1133">Transmembrane helix</keyword>
<dbReference type="AlphaFoldDB" id="F8A8M8"/>
<dbReference type="PRINTS" id="PR01840">
    <property type="entry name" value="TATCFAMILY"/>
</dbReference>
<feature type="transmembrane region" description="Helical" evidence="5">
    <location>
        <begin position="21"/>
        <end position="48"/>
    </location>
</feature>
<evidence type="ECO:0000256" key="1">
    <source>
        <dbReference type="ARBA" id="ARBA00004141"/>
    </source>
</evidence>
<keyword evidence="5" id="KW-0997">Cell inner membrane</keyword>
<dbReference type="RefSeq" id="WP_013907859.1">
    <property type="nucleotide sequence ID" value="NC_015681.1"/>
</dbReference>
<keyword evidence="4 5" id="KW-0472">Membrane</keyword>
<dbReference type="PaxDb" id="667014-Thein_1249"/>
<feature type="transmembrane region" description="Helical" evidence="5">
    <location>
        <begin position="68"/>
        <end position="90"/>
    </location>
</feature>
<accession>F8A8M8</accession>